<evidence type="ECO:0000256" key="2">
    <source>
        <dbReference type="SAM" id="MobiDB-lite"/>
    </source>
</evidence>
<evidence type="ECO:0008006" key="5">
    <source>
        <dbReference type="Google" id="ProtNLM"/>
    </source>
</evidence>
<proteinExistence type="predicted"/>
<evidence type="ECO:0000313" key="4">
    <source>
        <dbReference type="Proteomes" id="UP000224854"/>
    </source>
</evidence>
<sequence>MHNRQLQSHIDRSTPAPDAHDDQSPSRRRLEKLEKANSRLHDMLDDSAKQVSALQSTIRSGELSLRDVETRSHHEILDTLNSQEQSRRALLDSHKDAVAELATLKASLDKARRDRAKAEVELRDTKSDLGDMTVAREQEAQSRSQLLHQYTDLQIRLDAEASKLADVTSSLDMYKKRADEYFGKLEQAEIAVLKASRAEQFAKSQAQEADDACAHIMAERHKLDAALDDLQRHNQRLDERVEDLSTDLDAATQAKKRLQHELEDYRSQRAMDIEDKESSMEQTRKKYQAEFATLASELDLARHEKLYKQAEIARLREELDDLRSKWDDEVLNSSTWSKEKARLEATLADVAQSRLEAVNAHNEAQDKVVSLLSQVRSLRTSLDDVTSDRDLLQREKRGLEARLSEAKAGLDDLANKGESPLLRDAATMDKELLELRSTLAHQQDVAAAAVERMRRAEALSVEMQKDIAAERDAGTELQKQKALLEKSLNEAQLKLVDLETKGYSSASQDIKFLHKRIHELEGQLESKESEHAKSQRSTRNVDRVVKDLQGQIERKEKQNGQLSDDVGRMRDKVDKLLKTIDELQASESSNQLSARRAERELREEKEKSQRLERELRGWKGFQTAAASPVTGPAAVGSLRARGSDRWNPDAAAAAAAAVHVPRRKSSIGRTPSLTKGFL</sequence>
<feature type="coiled-coil region" evidence="1">
    <location>
        <begin position="382"/>
        <end position="416"/>
    </location>
</feature>
<feature type="coiled-coil region" evidence="1">
    <location>
        <begin position="94"/>
        <end position="128"/>
    </location>
</feature>
<feature type="region of interest" description="Disordered" evidence="2">
    <location>
        <begin position="587"/>
        <end position="608"/>
    </location>
</feature>
<dbReference type="SUPFAM" id="SSF90257">
    <property type="entry name" value="Myosin rod fragments"/>
    <property type="match status" value="2"/>
</dbReference>
<keyword evidence="4" id="KW-1185">Reference proteome</keyword>
<reference evidence="3 4" key="1">
    <citation type="submission" date="2017-06" db="EMBL/GenBank/DDBJ databases">
        <title>Ant-infecting Ophiocordyceps genomes reveal a high diversity of potential behavioral manipulation genes and a possible major role for enterotoxins.</title>
        <authorList>
            <person name="De Bekker C."/>
            <person name="Evans H.C."/>
            <person name="Brachmann A."/>
            <person name="Hughes D.P."/>
        </authorList>
    </citation>
    <scope>NUCLEOTIDE SEQUENCE [LARGE SCALE GENOMIC DNA]</scope>
    <source>
        <strain evidence="3 4">1348a</strain>
    </source>
</reference>
<dbReference type="EMBL" id="NJEU01000930">
    <property type="protein sequence ID" value="PHH69491.1"/>
    <property type="molecule type" value="Genomic_DNA"/>
</dbReference>
<dbReference type="Gene3D" id="1.20.5.1160">
    <property type="entry name" value="Vasodilator-stimulated phosphoprotein"/>
    <property type="match status" value="1"/>
</dbReference>
<feature type="compositionally biased region" description="Basic and acidic residues" evidence="2">
    <location>
        <begin position="595"/>
        <end position="608"/>
    </location>
</feature>
<protein>
    <recommendedName>
        <fullName evidence="5">Myosin tail domain-containing protein</fullName>
    </recommendedName>
</protein>
<gene>
    <name evidence="3" type="ORF">CDD82_7734</name>
</gene>
<organism evidence="3 4">
    <name type="scientific">Ophiocordyceps australis</name>
    <dbReference type="NCBI Taxonomy" id="1399860"/>
    <lineage>
        <taxon>Eukaryota</taxon>
        <taxon>Fungi</taxon>
        <taxon>Dikarya</taxon>
        <taxon>Ascomycota</taxon>
        <taxon>Pezizomycotina</taxon>
        <taxon>Sordariomycetes</taxon>
        <taxon>Hypocreomycetidae</taxon>
        <taxon>Hypocreales</taxon>
        <taxon>Ophiocordycipitaceae</taxon>
        <taxon>Ophiocordyceps</taxon>
    </lineage>
</organism>
<dbReference type="OrthoDB" id="6108017at2759"/>
<evidence type="ECO:0000256" key="1">
    <source>
        <dbReference type="SAM" id="Coils"/>
    </source>
</evidence>
<keyword evidence="1" id="KW-0175">Coiled coil</keyword>
<comment type="caution">
    <text evidence="3">The sequence shown here is derived from an EMBL/GenBank/DDBJ whole genome shotgun (WGS) entry which is preliminary data.</text>
</comment>
<dbReference type="Proteomes" id="UP000224854">
    <property type="component" value="Unassembled WGS sequence"/>
</dbReference>
<name>A0A2C5YRE8_9HYPO</name>
<dbReference type="AlphaFoldDB" id="A0A2C5YRE8"/>
<feature type="coiled-coil region" evidence="1">
    <location>
        <begin position="216"/>
        <end position="325"/>
    </location>
</feature>
<accession>A0A2C5YRE8</accession>
<evidence type="ECO:0000313" key="3">
    <source>
        <dbReference type="EMBL" id="PHH69491.1"/>
    </source>
</evidence>
<feature type="region of interest" description="Disordered" evidence="2">
    <location>
        <begin position="1"/>
        <end position="35"/>
    </location>
</feature>